<dbReference type="Proteomes" id="UP000219048">
    <property type="component" value="Unassembled WGS sequence"/>
</dbReference>
<dbReference type="EMBL" id="OBEH01000002">
    <property type="protein sequence ID" value="SNY99568.1"/>
    <property type="molecule type" value="Genomic_DNA"/>
</dbReference>
<organism evidence="1 2">
    <name type="scientific">Flagellimonas pacifica</name>
    <dbReference type="NCBI Taxonomy" id="1247520"/>
    <lineage>
        <taxon>Bacteria</taxon>
        <taxon>Pseudomonadati</taxon>
        <taxon>Bacteroidota</taxon>
        <taxon>Flavobacteriia</taxon>
        <taxon>Flavobacteriales</taxon>
        <taxon>Flavobacteriaceae</taxon>
        <taxon>Flagellimonas</taxon>
    </lineage>
</organism>
<accession>A0A285MQZ9</accession>
<dbReference type="AlphaFoldDB" id="A0A285MQZ9"/>
<protein>
    <submittedName>
        <fullName evidence="1">Uncharacterized protein</fullName>
    </submittedName>
</protein>
<name>A0A285MQZ9_9FLAO</name>
<evidence type="ECO:0000313" key="1">
    <source>
        <dbReference type="EMBL" id="SNY99568.1"/>
    </source>
</evidence>
<evidence type="ECO:0000313" key="2">
    <source>
        <dbReference type="Proteomes" id="UP000219048"/>
    </source>
</evidence>
<gene>
    <name evidence="1" type="ORF">SAMN06265377_1379</name>
</gene>
<sequence length="33" mass="3897">MVKSNGVVFTDLFKLNNQNKQEYKSNTNYEKKS</sequence>
<keyword evidence="2" id="KW-1185">Reference proteome</keyword>
<proteinExistence type="predicted"/>
<reference evidence="2" key="1">
    <citation type="submission" date="2017-09" db="EMBL/GenBank/DDBJ databases">
        <authorList>
            <person name="Varghese N."/>
            <person name="Submissions S."/>
        </authorList>
    </citation>
    <scope>NUCLEOTIDE SEQUENCE [LARGE SCALE GENOMIC DNA]</scope>
    <source>
        <strain evidence="2">DSM 25885</strain>
    </source>
</reference>